<evidence type="ECO:0000256" key="3">
    <source>
        <dbReference type="ARBA" id="ARBA00022448"/>
    </source>
</evidence>
<reference evidence="12" key="1">
    <citation type="journal article" date="2020" name="Nat. Commun.">
        <title>Large-scale genome sequencing of mycorrhizal fungi provides insights into the early evolution of symbiotic traits.</title>
        <authorList>
            <person name="Miyauchi S."/>
            <person name="Kiss E."/>
            <person name="Kuo A."/>
            <person name="Drula E."/>
            <person name="Kohler A."/>
            <person name="Sanchez-Garcia M."/>
            <person name="Morin E."/>
            <person name="Andreopoulos B."/>
            <person name="Barry K.W."/>
            <person name="Bonito G."/>
            <person name="Buee M."/>
            <person name="Carver A."/>
            <person name="Chen C."/>
            <person name="Cichocki N."/>
            <person name="Clum A."/>
            <person name="Culley D."/>
            <person name="Crous P.W."/>
            <person name="Fauchery L."/>
            <person name="Girlanda M."/>
            <person name="Hayes R.D."/>
            <person name="Keri Z."/>
            <person name="LaButti K."/>
            <person name="Lipzen A."/>
            <person name="Lombard V."/>
            <person name="Magnuson J."/>
            <person name="Maillard F."/>
            <person name="Murat C."/>
            <person name="Nolan M."/>
            <person name="Ohm R.A."/>
            <person name="Pangilinan J."/>
            <person name="Pereira M.F."/>
            <person name="Perotto S."/>
            <person name="Peter M."/>
            <person name="Pfister S."/>
            <person name="Riley R."/>
            <person name="Sitrit Y."/>
            <person name="Stielow J.B."/>
            <person name="Szollosi G."/>
            <person name="Zifcakova L."/>
            <person name="Stursova M."/>
            <person name="Spatafora J.W."/>
            <person name="Tedersoo L."/>
            <person name="Vaario L.M."/>
            <person name="Yamada A."/>
            <person name="Yan M."/>
            <person name="Wang P."/>
            <person name="Xu J."/>
            <person name="Bruns T."/>
            <person name="Baldrian P."/>
            <person name="Vilgalys R."/>
            <person name="Dunand C."/>
            <person name="Henrissat B."/>
            <person name="Grigoriev I.V."/>
            <person name="Hibbett D."/>
            <person name="Nagy L.G."/>
            <person name="Martin F.M."/>
        </authorList>
    </citation>
    <scope>NUCLEOTIDE SEQUENCE</scope>
    <source>
        <strain evidence="12">UH-Tt-Lm1</strain>
    </source>
</reference>
<comment type="similarity">
    <text evidence="2 11">Belongs to the complex I NDUFA13 subunit family.</text>
</comment>
<keyword evidence="10 11" id="KW-0472">Membrane</keyword>
<evidence type="ECO:0000313" key="13">
    <source>
        <dbReference type="Proteomes" id="UP000736335"/>
    </source>
</evidence>
<dbReference type="GO" id="GO:0005743">
    <property type="term" value="C:mitochondrial inner membrane"/>
    <property type="evidence" value="ECO:0007669"/>
    <property type="project" value="UniProtKB-SubCell"/>
</dbReference>
<evidence type="ECO:0000256" key="1">
    <source>
        <dbReference type="ARBA" id="ARBA00004298"/>
    </source>
</evidence>
<dbReference type="Proteomes" id="UP000736335">
    <property type="component" value="Unassembled WGS sequence"/>
</dbReference>
<comment type="subcellular location">
    <subcellularLocation>
        <location evidence="1 11">Mitochondrion inner membrane</location>
        <topology evidence="1 11">Single-pass membrane protein</topology>
        <orientation evidence="1 11">Matrix side</orientation>
    </subcellularLocation>
</comment>
<evidence type="ECO:0000256" key="11">
    <source>
        <dbReference type="RuleBase" id="RU368034"/>
    </source>
</evidence>
<accession>A0A9P6H6I7</accession>
<evidence type="ECO:0000256" key="9">
    <source>
        <dbReference type="ARBA" id="ARBA00023128"/>
    </source>
</evidence>
<keyword evidence="7 11" id="KW-0249">Electron transport</keyword>
<sequence length="116" mass="13175">MPPTGGFENVKYKRNLPFRGPSGLAILGGVTAICAYGFYRVGLGNLEKRELEREKVWSRIHLVPLLLAEGDRDAHRRQLAANAREQEIMKDVKHWEVGKSVYNDSRYAPIDKIIVL</sequence>
<evidence type="ECO:0000256" key="7">
    <source>
        <dbReference type="ARBA" id="ARBA00022982"/>
    </source>
</evidence>
<feature type="transmembrane region" description="Helical" evidence="11">
    <location>
        <begin position="20"/>
        <end position="39"/>
    </location>
</feature>
<dbReference type="PANTHER" id="PTHR12966:SF0">
    <property type="entry name" value="NADH DEHYDROGENASE [UBIQUINONE] 1 ALPHA SUBCOMPLEX SUBUNIT 13"/>
    <property type="match status" value="1"/>
</dbReference>
<protein>
    <recommendedName>
        <fullName evidence="11">NADH dehydrogenase [ubiquinone] 1 alpha subcomplex subunit 13</fullName>
    </recommendedName>
</protein>
<evidence type="ECO:0000256" key="2">
    <source>
        <dbReference type="ARBA" id="ARBA00007312"/>
    </source>
</evidence>
<keyword evidence="8 11" id="KW-1133">Transmembrane helix</keyword>
<dbReference type="GO" id="GO:0045271">
    <property type="term" value="C:respiratory chain complex I"/>
    <property type="evidence" value="ECO:0007669"/>
    <property type="project" value="UniProtKB-UniRule"/>
</dbReference>
<dbReference type="AlphaFoldDB" id="A0A9P6H6I7"/>
<dbReference type="EMBL" id="WIUZ02000017">
    <property type="protein sequence ID" value="KAF9780273.1"/>
    <property type="molecule type" value="Genomic_DNA"/>
</dbReference>
<keyword evidence="5 11" id="KW-0812">Transmembrane</keyword>
<dbReference type="InterPro" id="IPR009346">
    <property type="entry name" value="GRIM-19"/>
</dbReference>
<proteinExistence type="inferred from homology"/>
<evidence type="ECO:0000256" key="5">
    <source>
        <dbReference type="ARBA" id="ARBA00022692"/>
    </source>
</evidence>
<keyword evidence="6 11" id="KW-0999">Mitochondrion inner membrane</keyword>
<dbReference type="Pfam" id="PF06212">
    <property type="entry name" value="GRIM-19"/>
    <property type="match status" value="1"/>
</dbReference>
<evidence type="ECO:0000256" key="6">
    <source>
        <dbReference type="ARBA" id="ARBA00022792"/>
    </source>
</evidence>
<dbReference type="OrthoDB" id="3308at2759"/>
<comment type="caution">
    <text evidence="12">The sequence shown here is derived from an EMBL/GenBank/DDBJ whole genome shotgun (WGS) entry which is preliminary data.</text>
</comment>
<organism evidence="12 13">
    <name type="scientific">Thelephora terrestris</name>
    <dbReference type="NCBI Taxonomy" id="56493"/>
    <lineage>
        <taxon>Eukaryota</taxon>
        <taxon>Fungi</taxon>
        <taxon>Dikarya</taxon>
        <taxon>Basidiomycota</taxon>
        <taxon>Agaricomycotina</taxon>
        <taxon>Agaricomycetes</taxon>
        <taxon>Thelephorales</taxon>
        <taxon>Thelephoraceae</taxon>
        <taxon>Thelephora</taxon>
    </lineage>
</organism>
<name>A0A9P6H6I7_9AGAM</name>
<gene>
    <name evidence="12" type="ORF">BJ322DRAFT_1085615</name>
</gene>
<keyword evidence="4 11" id="KW-0679">Respiratory chain</keyword>
<evidence type="ECO:0000256" key="8">
    <source>
        <dbReference type="ARBA" id="ARBA00022989"/>
    </source>
</evidence>
<evidence type="ECO:0000313" key="12">
    <source>
        <dbReference type="EMBL" id="KAF9780273.1"/>
    </source>
</evidence>
<comment type="function">
    <text evidence="11">Complex I functions in the transfer of electrons from NADH to the respiratory chain. Accessory subunit of the mitochondrial membrane respiratory chain NADH dehydrogenase (Complex I), that is believed not to be involved in catalysis.</text>
</comment>
<keyword evidence="3 11" id="KW-0813">Transport</keyword>
<keyword evidence="9 11" id="KW-0496">Mitochondrion</keyword>
<dbReference type="PANTHER" id="PTHR12966">
    <property type="entry name" value="NADH DEHYDROGENASE UBIQUINONE 1 ALPHA SUBCOMPLEX SUBUNIT 13"/>
    <property type="match status" value="1"/>
</dbReference>
<keyword evidence="13" id="KW-1185">Reference proteome</keyword>
<evidence type="ECO:0000256" key="10">
    <source>
        <dbReference type="ARBA" id="ARBA00023136"/>
    </source>
</evidence>
<evidence type="ECO:0000256" key="4">
    <source>
        <dbReference type="ARBA" id="ARBA00022660"/>
    </source>
</evidence>
<reference evidence="12" key="2">
    <citation type="submission" date="2020-11" db="EMBL/GenBank/DDBJ databases">
        <authorList>
            <consortium name="DOE Joint Genome Institute"/>
            <person name="Kuo A."/>
            <person name="Miyauchi S."/>
            <person name="Kiss E."/>
            <person name="Drula E."/>
            <person name="Kohler A."/>
            <person name="Sanchez-Garcia M."/>
            <person name="Andreopoulos B."/>
            <person name="Barry K.W."/>
            <person name="Bonito G."/>
            <person name="Buee M."/>
            <person name="Carver A."/>
            <person name="Chen C."/>
            <person name="Cichocki N."/>
            <person name="Clum A."/>
            <person name="Culley D."/>
            <person name="Crous P.W."/>
            <person name="Fauchery L."/>
            <person name="Girlanda M."/>
            <person name="Hayes R."/>
            <person name="Keri Z."/>
            <person name="Labutti K."/>
            <person name="Lipzen A."/>
            <person name="Lombard V."/>
            <person name="Magnuson J."/>
            <person name="Maillard F."/>
            <person name="Morin E."/>
            <person name="Murat C."/>
            <person name="Nolan M."/>
            <person name="Ohm R."/>
            <person name="Pangilinan J."/>
            <person name="Pereira M."/>
            <person name="Perotto S."/>
            <person name="Peter M."/>
            <person name="Riley R."/>
            <person name="Sitrit Y."/>
            <person name="Stielow B."/>
            <person name="Szollosi G."/>
            <person name="Zifcakova L."/>
            <person name="Stursova M."/>
            <person name="Spatafora J.W."/>
            <person name="Tedersoo L."/>
            <person name="Vaario L.-M."/>
            <person name="Yamada A."/>
            <person name="Yan M."/>
            <person name="Wang P."/>
            <person name="Xu J."/>
            <person name="Bruns T."/>
            <person name="Baldrian P."/>
            <person name="Vilgalys R."/>
            <person name="Henrissat B."/>
            <person name="Grigoriev I.V."/>
            <person name="Hibbett D."/>
            <person name="Nagy L.G."/>
            <person name="Martin F.M."/>
        </authorList>
    </citation>
    <scope>NUCLEOTIDE SEQUENCE</scope>
    <source>
        <strain evidence="12">UH-Tt-Lm1</strain>
    </source>
</reference>